<comment type="caution">
    <text evidence="2">The sequence shown here is derived from an EMBL/GenBank/DDBJ whole genome shotgun (WGS) entry which is preliminary data.</text>
</comment>
<dbReference type="Gene3D" id="3.40.50.300">
    <property type="entry name" value="P-loop containing nucleotide triphosphate hydrolases"/>
    <property type="match status" value="1"/>
</dbReference>
<dbReference type="Proteomes" id="UP001497525">
    <property type="component" value="Unassembled WGS sequence"/>
</dbReference>
<dbReference type="InterPro" id="IPR031314">
    <property type="entry name" value="DNK_dom"/>
</dbReference>
<dbReference type="PANTHER" id="PTHR10513:SF15">
    <property type="entry name" value="NADH DEHYDROGENASE [UBIQUINONE] 1 ALPHA SUBCOMPLEX SUBUNIT 10, MITOCHONDRIAL"/>
    <property type="match status" value="1"/>
</dbReference>
<evidence type="ECO:0000313" key="3">
    <source>
        <dbReference type="Proteomes" id="UP001497525"/>
    </source>
</evidence>
<dbReference type="PANTHER" id="PTHR10513">
    <property type="entry name" value="DEOXYNUCLEOSIDE KINASE"/>
    <property type="match status" value="1"/>
</dbReference>
<reference evidence="2" key="1">
    <citation type="submission" date="2024-06" db="EMBL/GenBank/DDBJ databases">
        <authorList>
            <person name="Liu X."/>
            <person name="Lenzi L."/>
            <person name="Haldenby T S."/>
            <person name="Uol C."/>
        </authorList>
    </citation>
    <scope>NUCLEOTIDE SEQUENCE</scope>
</reference>
<dbReference type="GO" id="GO:0006120">
    <property type="term" value="P:mitochondrial electron transport, NADH to ubiquinone"/>
    <property type="evidence" value="ECO:0007669"/>
    <property type="project" value="TreeGrafter"/>
</dbReference>
<dbReference type="InterPro" id="IPR050566">
    <property type="entry name" value="Deoxyribonucleoside_kinase"/>
</dbReference>
<accession>A0AAV2SVX0</accession>
<dbReference type="Pfam" id="PF01712">
    <property type="entry name" value="dNK"/>
    <property type="match status" value="1"/>
</dbReference>
<feature type="domain" description="Deoxynucleoside kinase" evidence="1">
    <location>
        <begin position="69"/>
        <end position="298"/>
    </location>
</feature>
<dbReference type="EMBL" id="CAXLJL010000001">
    <property type="protein sequence ID" value="CAL5129293.1"/>
    <property type="molecule type" value="Genomic_DNA"/>
</dbReference>
<dbReference type="InterPro" id="IPR027417">
    <property type="entry name" value="P-loop_NTPase"/>
</dbReference>
<organism evidence="2 3">
    <name type="scientific">Calicophoron daubneyi</name>
    <name type="common">Rumen fluke</name>
    <name type="synonym">Paramphistomum daubneyi</name>
    <dbReference type="NCBI Taxonomy" id="300641"/>
    <lineage>
        <taxon>Eukaryota</taxon>
        <taxon>Metazoa</taxon>
        <taxon>Spiralia</taxon>
        <taxon>Lophotrochozoa</taxon>
        <taxon>Platyhelminthes</taxon>
        <taxon>Trematoda</taxon>
        <taxon>Digenea</taxon>
        <taxon>Plagiorchiida</taxon>
        <taxon>Pronocephalata</taxon>
        <taxon>Paramphistomoidea</taxon>
        <taxon>Paramphistomidae</taxon>
        <taxon>Calicophoron</taxon>
    </lineage>
</organism>
<dbReference type="AlphaFoldDB" id="A0AAV2SVX0"/>
<evidence type="ECO:0000259" key="1">
    <source>
        <dbReference type="Pfam" id="PF01712"/>
    </source>
</evidence>
<evidence type="ECO:0000313" key="2">
    <source>
        <dbReference type="EMBL" id="CAL5129293.1"/>
    </source>
</evidence>
<proteinExistence type="predicted"/>
<sequence>MACGGCRPLILRSKTPLLRCFVRNLKFIETGDVKFKDPPPFDFMGHNFSLFRSFIDPSRPRLNENSKVIVVEGNIGSGKSHLAEKLASYFGMVHFPDPTEADIYRLNRHDPPLDLRVHNYLLPDYAKYYTCEMFWNEPDLINKGKPLYLQFQFYIQRYWNYLKALCNLFNTGRGFVIERSPFGEPAFCEAMYKCGFLSERALRWFKQIHGTTVMHLWKPHVIVYVKATKEQIRERLKKRNIPWEVNARNLTDKFLDAYTEALERSYISRMDRYSQILPIDGSTVDVYSDDDARVIAQQITELDLVGAHRLRDDYKLIEWRYGLVYDRSVINVRAKFSDAGHSFTRRFRKVQMPMDMMEGRYSWDAHELQYAAMKLDPRTRYPPSFNPRYHSLWNIMFDPFKMKRNFDEDLPKNFLWL</sequence>
<protein>
    <recommendedName>
        <fullName evidence="1">Deoxynucleoside kinase domain-containing protein</fullName>
    </recommendedName>
</protein>
<dbReference type="SUPFAM" id="SSF52540">
    <property type="entry name" value="P-loop containing nucleoside triphosphate hydrolases"/>
    <property type="match status" value="1"/>
</dbReference>
<dbReference type="GO" id="GO:0005739">
    <property type="term" value="C:mitochondrion"/>
    <property type="evidence" value="ECO:0007669"/>
    <property type="project" value="GOC"/>
</dbReference>
<gene>
    <name evidence="2" type="ORF">CDAUBV1_LOCUS232</name>
</gene>
<name>A0AAV2SVX0_CALDB</name>